<dbReference type="AlphaFoldDB" id="A0A3A9ZQ41"/>
<sequence length="75" mass="7832">MNDTVTYLIIVRALCCDQAERAVQRILEALPGVHRAQVSAAAGRAAVDADPAYVDAAVLTAALAAAGYPARLQPR</sequence>
<dbReference type="Pfam" id="PF00403">
    <property type="entry name" value="HMA"/>
    <property type="match status" value="1"/>
</dbReference>
<dbReference type="InterPro" id="IPR036163">
    <property type="entry name" value="HMA_dom_sf"/>
</dbReference>
<dbReference type="InterPro" id="IPR006121">
    <property type="entry name" value="HMA_dom"/>
</dbReference>
<name>A0A3A9ZQ41_9ACTN</name>
<comment type="caution">
    <text evidence="2">The sequence shown here is derived from an EMBL/GenBank/DDBJ whole genome shotgun (WGS) entry which is preliminary data.</text>
</comment>
<evidence type="ECO:0000313" key="2">
    <source>
        <dbReference type="EMBL" id="RKN50370.1"/>
    </source>
</evidence>
<dbReference type="SUPFAM" id="SSF55008">
    <property type="entry name" value="HMA, heavy metal-associated domain"/>
    <property type="match status" value="1"/>
</dbReference>
<organism evidence="2 3">
    <name type="scientific">Micromonospora endolithica</name>
    <dbReference type="NCBI Taxonomy" id="230091"/>
    <lineage>
        <taxon>Bacteria</taxon>
        <taxon>Bacillati</taxon>
        <taxon>Actinomycetota</taxon>
        <taxon>Actinomycetes</taxon>
        <taxon>Micromonosporales</taxon>
        <taxon>Micromonosporaceae</taxon>
        <taxon>Micromonospora</taxon>
    </lineage>
</organism>
<dbReference type="PROSITE" id="PS50846">
    <property type="entry name" value="HMA_2"/>
    <property type="match status" value="1"/>
</dbReference>
<reference evidence="2 3" key="1">
    <citation type="journal article" date="2004" name="Syst. Appl. Microbiol.">
        <title>Cryptoendolithic actinomycetes from antarctic sandstone rock samples: Micromonospora endolithica sp. nov. and two isolates related to Micromonospora coerulea Jensen 1932.</title>
        <authorList>
            <person name="Hirsch P."/>
            <person name="Mevs U."/>
            <person name="Kroppenstedt R.M."/>
            <person name="Schumann P."/>
            <person name="Stackebrandt E."/>
        </authorList>
    </citation>
    <scope>NUCLEOTIDE SEQUENCE [LARGE SCALE GENOMIC DNA]</scope>
    <source>
        <strain evidence="2 3">JCM 12677</strain>
    </source>
</reference>
<gene>
    <name evidence="2" type="ORF">D7223_00755</name>
</gene>
<dbReference type="OrthoDB" id="3397495at2"/>
<dbReference type="Gene3D" id="3.30.70.100">
    <property type="match status" value="1"/>
</dbReference>
<feature type="domain" description="HMA" evidence="1">
    <location>
        <begin position="5"/>
        <end position="71"/>
    </location>
</feature>
<proteinExistence type="predicted"/>
<dbReference type="GO" id="GO:0046872">
    <property type="term" value="F:metal ion binding"/>
    <property type="evidence" value="ECO:0007669"/>
    <property type="project" value="InterPro"/>
</dbReference>
<keyword evidence="3" id="KW-1185">Reference proteome</keyword>
<evidence type="ECO:0000313" key="3">
    <source>
        <dbReference type="Proteomes" id="UP000281726"/>
    </source>
</evidence>
<protein>
    <submittedName>
        <fullName evidence="2">Heavy metal-binding protein</fullName>
    </submittedName>
</protein>
<dbReference type="Proteomes" id="UP000281726">
    <property type="component" value="Unassembled WGS sequence"/>
</dbReference>
<evidence type="ECO:0000259" key="1">
    <source>
        <dbReference type="PROSITE" id="PS50846"/>
    </source>
</evidence>
<dbReference type="EMBL" id="RBAK01000001">
    <property type="protein sequence ID" value="RKN50370.1"/>
    <property type="molecule type" value="Genomic_DNA"/>
</dbReference>
<accession>A0A3A9ZQ41</accession>
<dbReference type="RefSeq" id="WP_120723724.1">
    <property type="nucleotide sequence ID" value="NZ_RBAK01000001.1"/>
</dbReference>